<sequence length="227" mass="22571">MQLQHLLASLALALPLVAGSSSMSTLGCYSDVAGLTSVKQFTFQTHQYCIKQCAEEGFHYAVLKDGATCGCTGTVPLSTAKVDDDKCNSACAGWPEDECGGKDVYTVLTTNKFLSSSSTNNTESANSDSGAASDSNSGPTSTAAVATTNGGIIIAATNAATNTVTGASTMVTKGITSLPSPSKSSIPSGGITALSSSATPTPTSNAADSLRAAPMAGAIVAGLGLLL</sequence>
<evidence type="ECO:0000256" key="8">
    <source>
        <dbReference type="SAM" id="SignalP"/>
    </source>
</evidence>
<evidence type="ECO:0000256" key="5">
    <source>
        <dbReference type="ARBA" id="ARBA00023136"/>
    </source>
</evidence>
<dbReference type="EMBL" id="JAPQKH010000001">
    <property type="protein sequence ID" value="KAJ5116266.1"/>
    <property type="molecule type" value="Genomic_DNA"/>
</dbReference>
<feature type="region of interest" description="Disordered" evidence="7">
    <location>
        <begin position="176"/>
        <end position="206"/>
    </location>
</feature>
<accession>A0A9W9KSG4</accession>
<keyword evidence="4" id="KW-1133">Transmembrane helix</keyword>
<evidence type="ECO:0000256" key="7">
    <source>
        <dbReference type="SAM" id="MobiDB-lite"/>
    </source>
</evidence>
<proteinExistence type="predicted"/>
<keyword evidence="3 8" id="KW-0732">Signal</keyword>
<evidence type="ECO:0000259" key="9">
    <source>
        <dbReference type="PROSITE" id="PS51212"/>
    </source>
</evidence>
<keyword evidence="5" id="KW-0472">Membrane</keyword>
<gene>
    <name evidence="10" type="ORF">N7456_000614</name>
</gene>
<name>A0A9W9KSG4_9EURO</name>
<organism evidence="10 11">
    <name type="scientific">Penicillium angulare</name>
    <dbReference type="NCBI Taxonomy" id="116970"/>
    <lineage>
        <taxon>Eukaryota</taxon>
        <taxon>Fungi</taxon>
        <taxon>Dikarya</taxon>
        <taxon>Ascomycota</taxon>
        <taxon>Pezizomycotina</taxon>
        <taxon>Eurotiomycetes</taxon>
        <taxon>Eurotiomycetidae</taxon>
        <taxon>Eurotiales</taxon>
        <taxon>Aspergillaceae</taxon>
        <taxon>Penicillium</taxon>
    </lineage>
</organism>
<keyword evidence="2" id="KW-0812">Transmembrane</keyword>
<evidence type="ECO:0000256" key="3">
    <source>
        <dbReference type="ARBA" id="ARBA00022729"/>
    </source>
</evidence>
<dbReference type="Proteomes" id="UP001149165">
    <property type="component" value="Unassembled WGS sequence"/>
</dbReference>
<dbReference type="InterPro" id="IPR051836">
    <property type="entry name" value="Kremen_rcpt"/>
</dbReference>
<keyword evidence="6" id="KW-0325">Glycoprotein</keyword>
<feature type="chain" id="PRO_5040975166" evidence="8">
    <location>
        <begin position="20"/>
        <end position="227"/>
    </location>
</feature>
<reference evidence="10" key="1">
    <citation type="submission" date="2022-11" db="EMBL/GenBank/DDBJ databases">
        <authorList>
            <person name="Petersen C."/>
        </authorList>
    </citation>
    <scope>NUCLEOTIDE SEQUENCE</scope>
    <source>
        <strain evidence="10">IBT 30069</strain>
    </source>
</reference>
<feature type="region of interest" description="Disordered" evidence="7">
    <location>
        <begin position="115"/>
        <end position="142"/>
    </location>
</feature>
<dbReference type="Pfam" id="PF01822">
    <property type="entry name" value="WSC"/>
    <property type="match status" value="1"/>
</dbReference>
<reference evidence="10" key="2">
    <citation type="journal article" date="2023" name="IMA Fungus">
        <title>Comparative genomic study of the Penicillium genus elucidates a diverse pangenome and 15 lateral gene transfer events.</title>
        <authorList>
            <person name="Petersen C."/>
            <person name="Sorensen T."/>
            <person name="Nielsen M.R."/>
            <person name="Sondergaard T.E."/>
            <person name="Sorensen J.L."/>
            <person name="Fitzpatrick D.A."/>
            <person name="Frisvad J.C."/>
            <person name="Nielsen K.L."/>
        </authorList>
    </citation>
    <scope>NUCLEOTIDE SEQUENCE</scope>
    <source>
        <strain evidence="10">IBT 30069</strain>
    </source>
</reference>
<dbReference type="PROSITE" id="PS51212">
    <property type="entry name" value="WSC"/>
    <property type="match status" value="1"/>
</dbReference>
<dbReference type="OrthoDB" id="2019572at2759"/>
<dbReference type="SMART" id="SM00321">
    <property type="entry name" value="WSC"/>
    <property type="match status" value="1"/>
</dbReference>
<keyword evidence="11" id="KW-1185">Reference proteome</keyword>
<feature type="domain" description="WSC" evidence="9">
    <location>
        <begin position="22"/>
        <end position="111"/>
    </location>
</feature>
<dbReference type="PANTHER" id="PTHR24269">
    <property type="entry name" value="KREMEN PROTEIN"/>
    <property type="match status" value="1"/>
</dbReference>
<evidence type="ECO:0000256" key="6">
    <source>
        <dbReference type="ARBA" id="ARBA00023180"/>
    </source>
</evidence>
<evidence type="ECO:0000313" key="10">
    <source>
        <dbReference type="EMBL" id="KAJ5116266.1"/>
    </source>
</evidence>
<feature type="signal peptide" evidence="8">
    <location>
        <begin position="1"/>
        <end position="19"/>
    </location>
</feature>
<comment type="caution">
    <text evidence="10">The sequence shown here is derived from an EMBL/GenBank/DDBJ whole genome shotgun (WGS) entry which is preliminary data.</text>
</comment>
<protein>
    <submittedName>
        <fullName evidence="10">Carbohydrate-binding WSC subgroup</fullName>
    </submittedName>
</protein>
<evidence type="ECO:0000256" key="4">
    <source>
        <dbReference type="ARBA" id="ARBA00022989"/>
    </source>
</evidence>
<dbReference type="InterPro" id="IPR002889">
    <property type="entry name" value="WSC_carb-bd"/>
</dbReference>
<dbReference type="AlphaFoldDB" id="A0A9W9KSG4"/>
<dbReference type="PANTHER" id="PTHR24269:SF16">
    <property type="entry name" value="PROTEIN SLG1"/>
    <property type="match status" value="1"/>
</dbReference>
<comment type="subcellular location">
    <subcellularLocation>
        <location evidence="1">Membrane</location>
        <topology evidence="1">Single-pass membrane protein</topology>
    </subcellularLocation>
</comment>
<evidence type="ECO:0000256" key="2">
    <source>
        <dbReference type="ARBA" id="ARBA00022692"/>
    </source>
</evidence>
<evidence type="ECO:0000256" key="1">
    <source>
        <dbReference type="ARBA" id="ARBA00004167"/>
    </source>
</evidence>
<dbReference type="GO" id="GO:0005886">
    <property type="term" value="C:plasma membrane"/>
    <property type="evidence" value="ECO:0007669"/>
    <property type="project" value="TreeGrafter"/>
</dbReference>
<evidence type="ECO:0000313" key="11">
    <source>
        <dbReference type="Proteomes" id="UP001149165"/>
    </source>
</evidence>